<evidence type="ECO:0000313" key="5">
    <source>
        <dbReference type="EMBL" id="CAB4177529.1"/>
    </source>
</evidence>
<proteinExistence type="predicted"/>
<dbReference type="EMBL" id="LR796470">
    <property type="protein sequence ID" value="CAB4146460.1"/>
    <property type="molecule type" value="Genomic_DNA"/>
</dbReference>
<feature type="region of interest" description="Disordered" evidence="1">
    <location>
        <begin position="212"/>
        <end position="235"/>
    </location>
</feature>
<dbReference type="EMBL" id="LR797307">
    <property type="protein sequence ID" value="CAB4199687.1"/>
    <property type="molecule type" value="Genomic_DNA"/>
</dbReference>
<dbReference type="EMBL" id="LR797405">
    <property type="protein sequence ID" value="CAB4213852.1"/>
    <property type="molecule type" value="Genomic_DNA"/>
</dbReference>
<dbReference type="EMBL" id="LR796763">
    <property type="protein sequence ID" value="CAB4164656.1"/>
    <property type="molecule type" value="Genomic_DNA"/>
</dbReference>
<dbReference type="EMBL" id="LR797060">
    <property type="protein sequence ID" value="CAB4183774.1"/>
    <property type="molecule type" value="Genomic_DNA"/>
</dbReference>
<evidence type="ECO:0000313" key="10">
    <source>
        <dbReference type="EMBL" id="CAB4218662.1"/>
    </source>
</evidence>
<accession>A0A6J5MN40</accession>
<gene>
    <name evidence="5" type="ORF">UFOVP1006_7</name>
    <name evidence="6" type="ORF">UFOVP1096_13</name>
    <name evidence="7" type="ORF">UFOVP1157_14</name>
    <name evidence="8" type="ORF">UFOVP1347_4</name>
    <name evidence="9" type="ORF">UFOVP1455_4</name>
    <name evidence="11" type="ORF">UFOVP1543_4</name>
    <name evidence="10" type="ORF">UFOVP1606_38</name>
    <name evidence="2" type="ORF">UFOVP497_21</name>
    <name evidence="3" type="ORF">UFOVP834_57</name>
    <name evidence="4" type="ORF">UFOVP922_14</name>
</gene>
<dbReference type="EMBL" id="LR797463">
    <property type="protein sequence ID" value="CAB4218662.1"/>
    <property type="molecule type" value="Genomic_DNA"/>
</dbReference>
<reference evidence="2" key="1">
    <citation type="submission" date="2020-04" db="EMBL/GenBank/DDBJ databases">
        <authorList>
            <person name="Chiriac C."/>
            <person name="Salcher M."/>
            <person name="Ghai R."/>
            <person name="Kavagutti S V."/>
        </authorList>
    </citation>
    <scope>NUCLEOTIDE SEQUENCE</scope>
</reference>
<evidence type="ECO:0000313" key="8">
    <source>
        <dbReference type="EMBL" id="CAB4199687.1"/>
    </source>
</evidence>
<evidence type="ECO:0000313" key="6">
    <source>
        <dbReference type="EMBL" id="CAB4183774.1"/>
    </source>
</evidence>
<evidence type="ECO:0000256" key="1">
    <source>
        <dbReference type="SAM" id="MobiDB-lite"/>
    </source>
</evidence>
<dbReference type="EMBL" id="LR796881">
    <property type="protein sequence ID" value="CAB4172357.1"/>
    <property type="molecule type" value="Genomic_DNA"/>
</dbReference>
<evidence type="ECO:0000313" key="4">
    <source>
        <dbReference type="EMBL" id="CAB4172357.1"/>
    </source>
</evidence>
<sequence length="669" mass="75697">MTENDGQQIETEAKAVEGGMTPVDVWLKHIEKAKEDEKDWRDSAKLAICIYEAGEPHGMGKNATTSKSAFNIYHSNIETMVPAAYNSTPIPDIRRRYDDPDPTSKAGVDIIERAISYSVDQYEFDTTMRDVVRASLTAGRGVPRVRYKPKFKKATDPKTGLPVDVLGYQEVTCEVVPWDRFIRGPGRTWDEVKWIAFEHDLTRDEIDKLAERDTSQDVSITDHDKNGDRGNKAKPDAGIYKTTKVYEIWDKGREMVLFIRDEKLTEPLRVEEDPLGLPQFFPVPRPLQPIWRLSSLTPVCPYDIYQSLIEELDTVTKRITKLVRQLRVKGLYNSEMKADFGKLQNGDDGIYEPVDDATKFAAGAGGLDKQVWNWPIETIAGVAEKLYEHRDRIVQTIYEVTGLSDIVRGSTAASETATAQQIKAQYAGLRIQHFQKEVQRIARDMFRMKAAIICKHFSTENLQIMTGLQVTPQIEQLIRSDALRAYRIDIETDSTIRGDVGRKLEQMSQFIQGTAQFAQAIGGVIQTAPPLLPMFTEVYASFARQFDLGKQAEDALDGMTESVKQFMQAQQQQAQQPNPEVEKMKMEAETRKAEMGMKQEMAQQELGMKREMHGMDMQLKQFDMQVKQQSAQIDMEAKQRGAEIDAQKAVLGAHVAQQKAMQPNGAARQ</sequence>
<evidence type="ECO:0000313" key="11">
    <source>
        <dbReference type="EMBL" id="CAB5229096.1"/>
    </source>
</evidence>
<evidence type="ECO:0000313" key="7">
    <source>
        <dbReference type="EMBL" id="CAB4187339.1"/>
    </source>
</evidence>
<evidence type="ECO:0000313" key="2">
    <source>
        <dbReference type="EMBL" id="CAB4146460.1"/>
    </source>
</evidence>
<dbReference type="EMBL" id="LR796953">
    <property type="protein sequence ID" value="CAB4177529.1"/>
    <property type="molecule type" value="Genomic_DNA"/>
</dbReference>
<name>A0A6J5MN40_9CAUD</name>
<dbReference type="EMBL" id="LR798397">
    <property type="protein sequence ID" value="CAB5229096.1"/>
    <property type="molecule type" value="Genomic_DNA"/>
</dbReference>
<evidence type="ECO:0000313" key="3">
    <source>
        <dbReference type="EMBL" id="CAB4164656.1"/>
    </source>
</evidence>
<evidence type="ECO:0000313" key="9">
    <source>
        <dbReference type="EMBL" id="CAB4213852.1"/>
    </source>
</evidence>
<organism evidence="2">
    <name type="scientific">uncultured Caudovirales phage</name>
    <dbReference type="NCBI Taxonomy" id="2100421"/>
    <lineage>
        <taxon>Viruses</taxon>
        <taxon>Duplodnaviria</taxon>
        <taxon>Heunggongvirae</taxon>
        <taxon>Uroviricota</taxon>
        <taxon>Caudoviricetes</taxon>
        <taxon>Peduoviridae</taxon>
        <taxon>Maltschvirus</taxon>
        <taxon>Maltschvirus maltsch</taxon>
    </lineage>
</organism>
<dbReference type="EMBL" id="LR797102">
    <property type="protein sequence ID" value="CAB4187339.1"/>
    <property type="molecule type" value="Genomic_DNA"/>
</dbReference>
<protein>
    <submittedName>
        <fullName evidence="2">Uncharacterized protein</fullName>
    </submittedName>
</protein>